<dbReference type="Proteomes" id="UP001302349">
    <property type="component" value="Chromosome"/>
</dbReference>
<keyword evidence="5" id="KW-1185">Reference proteome</keyword>
<dbReference type="PANTHER" id="PTHR46580">
    <property type="entry name" value="SENSOR KINASE-RELATED"/>
    <property type="match status" value="1"/>
</dbReference>
<dbReference type="Gene3D" id="2.60.40.60">
    <property type="entry name" value="Cadherins"/>
    <property type="match status" value="1"/>
</dbReference>
<reference evidence="4 5" key="1">
    <citation type="journal article" date="2023" name="Microbiol. Resour. Announc.">
        <title>Complete Genome Sequence of Imperialibacter roseus strain P4T.</title>
        <authorList>
            <person name="Tizabi D.R."/>
            <person name="Bachvaroff T."/>
            <person name="Hill R.T."/>
        </authorList>
    </citation>
    <scope>NUCLEOTIDE SEQUENCE [LARGE SCALE GENOMIC DNA]</scope>
    <source>
        <strain evidence="4 5">P4T</strain>
    </source>
</reference>
<dbReference type="NCBIfam" id="TIGR04183">
    <property type="entry name" value="Por_Secre_tail"/>
    <property type="match status" value="1"/>
</dbReference>
<dbReference type="InterPro" id="IPR002126">
    <property type="entry name" value="Cadherin-like_dom"/>
</dbReference>
<dbReference type="PROSITE" id="PS50268">
    <property type="entry name" value="CADHERIN_2"/>
    <property type="match status" value="1"/>
</dbReference>
<dbReference type="EMBL" id="CP136051">
    <property type="protein sequence ID" value="WOK08994.1"/>
    <property type="molecule type" value="Genomic_DNA"/>
</dbReference>
<evidence type="ECO:0000256" key="2">
    <source>
        <dbReference type="SAM" id="SignalP"/>
    </source>
</evidence>
<dbReference type="Gene3D" id="2.130.10.130">
    <property type="entry name" value="Integrin alpha, N-terminal"/>
    <property type="match status" value="1"/>
</dbReference>
<dbReference type="CDD" id="cd11304">
    <property type="entry name" value="Cadherin_repeat"/>
    <property type="match status" value="1"/>
</dbReference>
<evidence type="ECO:0000313" key="4">
    <source>
        <dbReference type="EMBL" id="WOK08994.1"/>
    </source>
</evidence>
<dbReference type="InterPro" id="IPR013517">
    <property type="entry name" value="FG-GAP"/>
</dbReference>
<dbReference type="InterPro" id="IPR028994">
    <property type="entry name" value="Integrin_alpha_N"/>
</dbReference>
<dbReference type="SUPFAM" id="SSF69318">
    <property type="entry name" value="Integrin alpha N-terminal domain"/>
    <property type="match status" value="3"/>
</dbReference>
<organism evidence="4 5">
    <name type="scientific">Imperialibacter roseus</name>
    <dbReference type="NCBI Taxonomy" id="1324217"/>
    <lineage>
        <taxon>Bacteria</taxon>
        <taxon>Pseudomonadati</taxon>
        <taxon>Bacteroidota</taxon>
        <taxon>Cytophagia</taxon>
        <taxon>Cytophagales</taxon>
        <taxon>Flammeovirgaceae</taxon>
        <taxon>Imperialibacter</taxon>
    </lineage>
</organism>
<evidence type="ECO:0000256" key="1">
    <source>
        <dbReference type="ARBA" id="ARBA00022729"/>
    </source>
</evidence>
<protein>
    <submittedName>
        <fullName evidence="4">FG-GAP-like repeat-containing protein</fullName>
    </submittedName>
</protein>
<dbReference type="Pfam" id="PF18962">
    <property type="entry name" value="Por_Secre_tail"/>
    <property type="match status" value="1"/>
</dbReference>
<feature type="domain" description="Cadherin" evidence="3">
    <location>
        <begin position="394"/>
        <end position="489"/>
    </location>
</feature>
<sequence length="1463" mass="156680">MKVRMIFALLVLAVVRPTWAQFNEDAVNSIVINETSAGGVSDWGDYDNDGDLDLVIGSFGFLFVELYINEGGTFTLSNPGIFSTNGGNIKWGDYDGDDDLDLLVTRSRSFSDDYLLKLYENEEGIFTDVTNEAGLPTSLSHFGSWGDFDGDDDLDLAVIATKDGKIKAIIYENNSGVFTDINAALPEAEEGTVTWANFDESGDLELLVTGFNRTAFKTQSSIFKRVDGAFEDSGAGLSGVMYSSASAGDFDGDSDLDIILTGSANSLATHPTGVPKSFIYRNDDGAFTALSAGISDVMYGSSDWGDYDDDGDDDLIVTGLTNYLEGEAISKIYQSNGDGTFADVEALLPSTIFGNAQWGDYDGDTDLDFVLIGQQYIYDDLPVRKVYTNMLLPETSIDLVTINENMPVGTVIGELTTVPAGDYSYSLAADVADNTSFVVEGSQLLSKLIFDYESQSSYLITVEASIDGEITHSQLLAIEINDLNEAPSFIQLDNLAVNRSVGNGGLVATLSANDPDADNEHEFALTSGEGDDFNSQFSIAGNMLIVDSPGSLSAGAYSIRIKAVDQDEAAVEQGLVIDVIDDIPWTFVRNDLASEVLEAMTFTDADWADYDGDGDQDLLIVGTDESSQPVVRIYQNDLGTFVDTEASLPILLAGAARWGKRTADGYADVLLTGSVDGVPQTEVYHYENGGWNKTASDFVSVGDLGSSYVDWADYDQDGDLDVVLTGSTASSIKYSKIYRNDEGTYIDIEATLAVVSDGIVEWGDYDGDGDLDLALAGDGWFEFVGKVYRNDGGQFVDIGADITPVGVSSLRWGDYDNDGDLDLLLHGIDTDWVTHTYIYEYDGNSFVETELFLGFGTSYVDWADYDHDGDFDIIATGSLVESENITTRVFENNDKAFSDLLMDLPGAILGQVQWINIDSDLDLDYLITGFNGSNVISELYLNQLLSNQAPADLLLDNAHLIQSAGLQALVGSFSVVDPDEANAHTYSLATGEGDEHNDLFAVADNNLQALDARALPADTYTVRIMADDGHGGQIKKAFEITVEDDIAPVAVAKDIEVALAEGGTTTIDPSMVDNGSIDPAGGEVSFSLSQTAFSCDNIGQNVISFTTTDGAGNSSSIDFTVTIVDDSPPVLKVREAVIYLGNEGAATLSVVDIDNGSTDNCGIALSLSRTNFACEDLGEKEVTVTGKDPAGNTVTAVVKVQVLDTIAPVVAGHDITVYLDGDGVSAVADIAIDFGTTDNCGLDALYLDWPSDFIDCGQLGDHLVDLVGVDKSGNTTVKEITMTIADNQPPNLFTKSLTVTLDEVGQAEITVDEINDGSYDNCSTAEYTLSRTVFTCEDLGTTTIEFTGMDAYGNTSSQTVELTVEGACNELLGAKDALAADVIVYPNPATDFIMLRSANGSGFDNGEVYVYDLTGMPVVKQTVRAGEDEVKLSVMGLPKGVYHLIFKKYNSSDSSLRTSFIKH</sequence>
<proteinExistence type="predicted"/>
<accession>A0ABZ0IX71</accession>
<gene>
    <name evidence="4" type="ORF">RT717_10145</name>
</gene>
<name>A0ABZ0IX71_9BACT</name>
<feature type="signal peptide" evidence="2">
    <location>
        <begin position="1"/>
        <end position="20"/>
    </location>
</feature>
<keyword evidence="1 2" id="KW-0732">Signal</keyword>
<dbReference type="PANTHER" id="PTHR46580:SF4">
    <property type="entry name" value="ATP_GTP-BINDING PROTEIN"/>
    <property type="match status" value="1"/>
</dbReference>
<evidence type="ECO:0000259" key="3">
    <source>
        <dbReference type="PROSITE" id="PS50268"/>
    </source>
</evidence>
<evidence type="ECO:0000313" key="5">
    <source>
        <dbReference type="Proteomes" id="UP001302349"/>
    </source>
</evidence>
<dbReference type="InterPro" id="IPR026444">
    <property type="entry name" value="Secre_tail"/>
</dbReference>
<dbReference type="RefSeq" id="WP_317491621.1">
    <property type="nucleotide sequence ID" value="NZ_CP136051.1"/>
</dbReference>
<feature type="chain" id="PRO_5046252144" evidence="2">
    <location>
        <begin position="21"/>
        <end position="1463"/>
    </location>
</feature>
<dbReference type="Pfam" id="PF13517">
    <property type="entry name" value="FG-GAP_3"/>
    <property type="match status" value="3"/>
</dbReference>